<evidence type="ECO:0000313" key="2">
    <source>
        <dbReference type="Proteomes" id="UP000198929"/>
    </source>
</evidence>
<organism evidence="1 2">
    <name type="scientific">Corynebacterium cystitidis DSM 20524</name>
    <dbReference type="NCBI Taxonomy" id="1121357"/>
    <lineage>
        <taxon>Bacteria</taxon>
        <taxon>Bacillati</taxon>
        <taxon>Actinomycetota</taxon>
        <taxon>Actinomycetes</taxon>
        <taxon>Mycobacteriales</taxon>
        <taxon>Corynebacteriaceae</taxon>
        <taxon>Corynebacterium</taxon>
    </lineage>
</organism>
<keyword evidence="2" id="KW-1185">Reference proteome</keyword>
<dbReference type="Proteomes" id="UP000198929">
    <property type="component" value="Unassembled WGS sequence"/>
</dbReference>
<gene>
    <name evidence="1" type="ORF">SAMN05661109_01392</name>
</gene>
<reference evidence="2" key="1">
    <citation type="submission" date="2016-10" db="EMBL/GenBank/DDBJ databases">
        <authorList>
            <person name="Varghese N."/>
            <person name="Submissions S."/>
        </authorList>
    </citation>
    <scope>NUCLEOTIDE SEQUENCE [LARGE SCALE GENOMIC DNA]</scope>
    <source>
        <strain evidence="2">DSM 20524</strain>
    </source>
</reference>
<dbReference type="EMBL" id="FOGQ01000005">
    <property type="protein sequence ID" value="SER94356.1"/>
    <property type="molecule type" value="Genomic_DNA"/>
</dbReference>
<dbReference type="STRING" id="1121357.SAMN05661109_01392"/>
<dbReference type="AlphaFoldDB" id="A0A1H9TB64"/>
<dbReference type="RefSeq" id="WP_143063426.1">
    <property type="nucleotide sequence ID" value="NZ_CP047199.1"/>
</dbReference>
<accession>A0A1H9TB64</accession>
<sequence length="1271" mass="141544">MRTRAGYIDRSRLKNWADSRHSESELPRLVRRLILETTPGLVQLGMPAGDGVAAGDWDGVVRATEATTWVPGGLSVWELSVNSNPNRKADEDYSKRIDTPDGTPTAECTYIEVILRPWTAREKWATNKRNDQVWKDVKAYGLDDIETWLESAPITWAWLSEELGLSPYGLRTGLTWWRNWAAQTNPKLIPEVVLAGRTDIAKKLETQLGSSGSVTTIAGASPEEVCAFIAAIAVSLDNQGSSQMLARLAFVDDISTWRQLTTSSQPLVLVPRRSELANEIPTGTVHNFCVPVFSNEGADITLPALDSAEAAVALTSAGVTDKDRADKLGRLARRSLTAMRRCLAVKPVLHRPNWADSPSRNVRSILLAGSWRDNTEEDRSILEELTGTDYESFREAITEGAGNPTDPLVIRTGETWHLVSPVDAWMLLVRKLTHEDLKRFENIVEMVLKEHDPALELPRDQRWRASIDGKTRRYSGNLRRGLAQSLALLGIYGENVVCSGGASGADFANYMVRKLLEWASIDDTGEAWQSLADILPLLAEAGPDNFLDAVSAATAGDAPLLATMFQDNADKSGIFSGGTPHSNLLWALECVSWSSDHFARAVYLLAQLDEIDPGGRIANRPAASLAAIFRPWHPDSSVDSDRRLFVLDELRRRHPGVAWKLECSMLPKRHETHFPINTPAFRTWKPDKLSVTYGEFWKMTTAAVERCIEDASEDAQRWSTILSHTAELPPADRARVVDALDSMADQPQLAADFRDTVWRALVAIIDQHREFPDASWVLPDEELGKLEALAARYQPRSAYVRLVGLFQSGNPYGRANRREDYETFKRELERQRIEAIKEIEAEGGFDAITRLAQDGTVHRSVGFALADVGSSHDDELLSWLASDDQDLASTAMSYFSARYALDGFELITDFLKRDDLTVDQRARLLLVARDNLPEAWALAAADPDLEARYWMTFQTIGLGQNIDKVDEIADHLIRVGRHADVVHLMSMYTHDEAGSHPWLAELIVRALDGFLADQAQSAAARDLSSYDFQQLFAYLEAMREHLEPGYLARLQWSYLPALGYDARVPALSESLADDPEKFVELVCTVYRARTSGEDEESTEQSSDEEQPDASLVSNAYHLLNTWDTPPGLVDGVMNAEVLRAWLDHARELLDERGRTEVGLRQIGQVLGHTPPDADGTWPGNVVRNLIEEVQLDHIESGLYLYILNSRGATSRGLEDGGDQELTLAADYRAKASAFADIAPRVASLFRKIAISYENEARRHDEGAERFRRGLH</sequence>
<name>A0A1H9TB64_9CORY</name>
<proteinExistence type="predicted"/>
<protein>
    <submittedName>
        <fullName evidence="1">Uncharacterized protein</fullName>
    </submittedName>
</protein>
<evidence type="ECO:0000313" key="1">
    <source>
        <dbReference type="EMBL" id="SER94356.1"/>
    </source>
</evidence>